<reference evidence="1 2" key="1">
    <citation type="journal article" date="2020" name="ISME J.">
        <title>Comparative genomics reveals insights into cyanobacterial evolution and habitat adaptation.</title>
        <authorList>
            <person name="Chen M.Y."/>
            <person name="Teng W.K."/>
            <person name="Zhao L."/>
            <person name="Hu C.X."/>
            <person name="Zhou Y.K."/>
            <person name="Han B.P."/>
            <person name="Song L.R."/>
            <person name="Shu W.S."/>
        </authorList>
    </citation>
    <scope>NUCLEOTIDE SEQUENCE [LARGE SCALE GENOMIC DNA]</scope>
    <source>
        <strain evidence="1 2">FACHB-248</strain>
    </source>
</reference>
<evidence type="ECO:0000313" key="2">
    <source>
        <dbReference type="Proteomes" id="UP000660380"/>
    </source>
</evidence>
<dbReference type="EMBL" id="JACJTA010000055">
    <property type="protein sequence ID" value="MBD2607104.1"/>
    <property type="molecule type" value="Genomic_DNA"/>
</dbReference>
<dbReference type="RefSeq" id="WP_144238469.1">
    <property type="nucleotide sequence ID" value="NZ_JACJTA010000055.1"/>
</dbReference>
<keyword evidence="2" id="KW-1185">Reference proteome</keyword>
<sequence>MQKQTLAFARMYTIRQMKFLKSFYNLQTFKLAIAKLPIVVYPEFPVFLLELRLADRNAVE</sequence>
<accession>A0ABR8GVL3</accession>
<organism evidence="1 2">
    <name type="scientific">Scytonema hofmannii FACHB-248</name>
    <dbReference type="NCBI Taxonomy" id="1842502"/>
    <lineage>
        <taxon>Bacteria</taxon>
        <taxon>Bacillati</taxon>
        <taxon>Cyanobacteriota</taxon>
        <taxon>Cyanophyceae</taxon>
        <taxon>Nostocales</taxon>
        <taxon>Scytonemataceae</taxon>
        <taxon>Scytonema</taxon>
    </lineage>
</organism>
<proteinExistence type="predicted"/>
<dbReference type="Proteomes" id="UP000660380">
    <property type="component" value="Unassembled WGS sequence"/>
</dbReference>
<evidence type="ECO:0000313" key="1">
    <source>
        <dbReference type="EMBL" id="MBD2607104.1"/>
    </source>
</evidence>
<protein>
    <submittedName>
        <fullName evidence="1">Uncharacterized protein</fullName>
    </submittedName>
</protein>
<comment type="caution">
    <text evidence="1">The sequence shown here is derived from an EMBL/GenBank/DDBJ whole genome shotgun (WGS) entry which is preliminary data.</text>
</comment>
<gene>
    <name evidence="1" type="ORF">H6G81_21880</name>
</gene>
<name>A0ABR8GVL3_9CYAN</name>